<dbReference type="PROSITE" id="PS50850">
    <property type="entry name" value="MFS"/>
    <property type="match status" value="1"/>
</dbReference>
<evidence type="ECO:0000313" key="7">
    <source>
        <dbReference type="EMBL" id="AGS49525.1"/>
    </source>
</evidence>
<keyword evidence="3 5" id="KW-1133">Transmembrane helix</keyword>
<dbReference type="AlphaFoldDB" id="S5TKR6"/>
<name>S5TKR6_9BACT</name>
<dbReference type="PANTHER" id="PTHR42718">
    <property type="entry name" value="MAJOR FACILITATOR SUPERFAMILY MULTIDRUG TRANSPORTER MFSC"/>
    <property type="match status" value="1"/>
</dbReference>
<proteinExistence type="predicted"/>
<feature type="transmembrane region" description="Helical" evidence="5">
    <location>
        <begin position="237"/>
        <end position="257"/>
    </location>
</feature>
<evidence type="ECO:0000256" key="1">
    <source>
        <dbReference type="ARBA" id="ARBA00004141"/>
    </source>
</evidence>
<dbReference type="InterPro" id="IPR020846">
    <property type="entry name" value="MFS_dom"/>
</dbReference>
<protein>
    <submittedName>
        <fullName evidence="7">Membrane transport protein</fullName>
    </submittedName>
</protein>
<accession>S5TKR6</accession>
<evidence type="ECO:0000256" key="3">
    <source>
        <dbReference type="ARBA" id="ARBA00022989"/>
    </source>
</evidence>
<feature type="transmembrane region" description="Helical" evidence="5">
    <location>
        <begin position="173"/>
        <end position="194"/>
    </location>
</feature>
<feature type="transmembrane region" description="Helical" evidence="5">
    <location>
        <begin position="278"/>
        <end position="298"/>
    </location>
</feature>
<dbReference type="Pfam" id="PF07690">
    <property type="entry name" value="MFS_1"/>
    <property type="match status" value="1"/>
</dbReference>
<dbReference type="GO" id="GO:0022857">
    <property type="term" value="F:transmembrane transporter activity"/>
    <property type="evidence" value="ECO:0007669"/>
    <property type="project" value="InterPro"/>
</dbReference>
<dbReference type="EMBL" id="KF264546">
    <property type="protein sequence ID" value="AGS49525.1"/>
    <property type="molecule type" value="Genomic_DNA"/>
</dbReference>
<feature type="transmembrane region" description="Helical" evidence="5">
    <location>
        <begin position="89"/>
        <end position="107"/>
    </location>
</feature>
<sequence length="481" mass="48867">MSQAAALLTSTGDAGPPRTRGVVPVLAFSGIVVSLMHTLVIPLVPDLPRLLNASPADTTWAVTATLLAAAVATPVMGRLGDMYGKRRMLLISLSILVAGSAITALAGSLIPMIIGRALQGLSGGVIPLGISIMRDELPPERLGAATATMSSSLGVGGALGLPAAALIAENLSWHALFWTAAAVGSIALVLVFVYVPESPVRTGGRFDLIGAAGLSVALVCLLLVISKGADWGWSSGLVLGLLTTAAVAGLTWSWWELRVAKRGRQPLVNLRTAARPQVLLTNLAAGALGVAVFGMSLVLPQLLQLPAATGYGLGQSMLVVGLVMAPQGLVMMSVSPLSARVSRAWGPKVTLMIGAAVVAAGYGLGIVMMSAIWEIVLVSCVIGVGIGFTYGAMPALVMAAVPVTETAAANSLNTLMRAIGTSASSAVIGVILAQMTITFGGAAIPSLNGLRTVLAIAAGAALVSLIIAAFLPRRHRPTVTR</sequence>
<feature type="domain" description="Major facilitator superfamily (MFS) profile" evidence="6">
    <location>
        <begin position="22"/>
        <end position="476"/>
    </location>
</feature>
<organism evidence="7">
    <name type="scientific">uncultured bacterium esnapd7</name>
    <dbReference type="NCBI Taxonomy" id="1366614"/>
    <lineage>
        <taxon>Bacteria</taxon>
        <taxon>environmental samples</taxon>
    </lineage>
</organism>
<feature type="transmembrane region" description="Helical" evidence="5">
    <location>
        <begin position="21"/>
        <end position="40"/>
    </location>
</feature>
<evidence type="ECO:0000256" key="2">
    <source>
        <dbReference type="ARBA" id="ARBA00022692"/>
    </source>
</evidence>
<feature type="transmembrane region" description="Helical" evidence="5">
    <location>
        <begin position="60"/>
        <end position="77"/>
    </location>
</feature>
<keyword evidence="4 5" id="KW-0472">Membrane</keyword>
<reference evidence="7" key="1">
    <citation type="journal article" date="2013" name="Proc. Natl. Acad. Sci. U.S.A.">
        <title>Mapping gene clusters within arrayed metagenomic libraries to expand the structural diversity of biomedically relevant natural products.</title>
        <authorList>
            <person name="Owen J.G."/>
            <person name="Reddy B.V."/>
            <person name="Ternei M.A."/>
            <person name="Charlop-Powers Z."/>
            <person name="Calle P.Y."/>
            <person name="Kim J.H."/>
            <person name="Brady S.F."/>
        </authorList>
    </citation>
    <scope>NUCLEOTIDE SEQUENCE</scope>
</reference>
<feature type="transmembrane region" description="Helical" evidence="5">
    <location>
        <begin position="318"/>
        <end position="337"/>
    </location>
</feature>
<dbReference type="Gene3D" id="1.20.1720.10">
    <property type="entry name" value="Multidrug resistance protein D"/>
    <property type="match status" value="1"/>
</dbReference>
<dbReference type="Gene3D" id="1.20.1250.20">
    <property type="entry name" value="MFS general substrate transporter like domains"/>
    <property type="match status" value="1"/>
</dbReference>
<dbReference type="CDD" id="cd17504">
    <property type="entry name" value="MFS_MMR_MDR_like"/>
    <property type="match status" value="1"/>
</dbReference>
<feature type="transmembrane region" description="Helical" evidence="5">
    <location>
        <begin position="349"/>
        <end position="369"/>
    </location>
</feature>
<feature type="transmembrane region" description="Helical" evidence="5">
    <location>
        <begin position="422"/>
        <end position="444"/>
    </location>
</feature>
<dbReference type="PANTHER" id="PTHR42718:SF35">
    <property type="entry name" value="BLL0718 PROTEIN"/>
    <property type="match status" value="1"/>
</dbReference>
<dbReference type="InterPro" id="IPR036259">
    <property type="entry name" value="MFS_trans_sf"/>
</dbReference>
<comment type="subcellular location">
    <subcellularLocation>
        <location evidence="1">Membrane</location>
        <topology evidence="1">Multi-pass membrane protein</topology>
    </subcellularLocation>
</comment>
<feature type="transmembrane region" description="Helical" evidence="5">
    <location>
        <begin position="375"/>
        <end position="401"/>
    </location>
</feature>
<feature type="transmembrane region" description="Helical" evidence="5">
    <location>
        <begin position="450"/>
        <end position="471"/>
    </location>
</feature>
<dbReference type="GO" id="GO:0016020">
    <property type="term" value="C:membrane"/>
    <property type="evidence" value="ECO:0007669"/>
    <property type="project" value="UniProtKB-SubCell"/>
</dbReference>
<dbReference type="InterPro" id="IPR011701">
    <property type="entry name" value="MFS"/>
</dbReference>
<evidence type="ECO:0000256" key="4">
    <source>
        <dbReference type="ARBA" id="ARBA00023136"/>
    </source>
</evidence>
<evidence type="ECO:0000259" key="6">
    <source>
        <dbReference type="PROSITE" id="PS50850"/>
    </source>
</evidence>
<dbReference type="SUPFAM" id="SSF103473">
    <property type="entry name" value="MFS general substrate transporter"/>
    <property type="match status" value="1"/>
</dbReference>
<evidence type="ECO:0000256" key="5">
    <source>
        <dbReference type="SAM" id="Phobius"/>
    </source>
</evidence>
<feature type="transmembrane region" description="Helical" evidence="5">
    <location>
        <begin position="206"/>
        <end position="225"/>
    </location>
</feature>
<keyword evidence="2 5" id="KW-0812">Transmembrane</keyword>